<evidence type="ECO:0000256" key="7">
    <source>
        <dbReference type="ARBA" id="ARBA00022617"/>
    </source>
</evidence>
<dbReference type="InterPro" id="IPR036396">
    <property type="entry name" value="Cyt_P450_sf"/>
</dbReference>
<dbReference type="PROSITE" id="PS00086">
    <property type="entry name" value="CYTOCHROME_P450"/>
    <property type="match status" value="1"/>
</dbReference>
<dbReference type="EC" id="1.14.14.1" evidence="6"/>
<dbReference type="FunFam" id="1.10.630.10:FF:000042">
    <property type="entry name" value="Cytochrome P450"/>
    <property type="match status" value="1"/>
</dbReference>
<evidence type="ECO:0000256" key="8">
    <source>
        <dbReference type="ARBA" id="ARBA00022723"/>
    </source>
</evidence>
<reference evidence="18 19" key="1">
    <citation type="submission" date="2024-06" db="EMBL/GenBank/DDBJ databases">
        <title>A chromosome-level genome assembly of beet webworm, Loxostege sticticalis.</title>
        <authorList>
            <person name="Zhang Y."/>
        </authorList>
    </citation>
    <scope>NUCLEOTIDE SEQUENCE [LARGE SCALE GENOMIC DNA]</scope>
    <source>
        <strain evidence="18">AQ028</strain>
        <tissue evidence="18">Male pupae</tissue>
    </source>
</reference>
<evidence type="ECO:0000256" key="4">
    <source>
        <dbReference type="ARBA" id="ARBA00004406"/>
    </source>
</evidence>
<dbReference type="Pfam" id="PF00067">
    <property type="entry name" value="p450"/>
    <property type="match status" value="1"/>
</dbReference>
<evidence type="ECO:0000256" key="16">
    <source>
        <dbReference type="PIRSR" id="PIRSR602401-1"/>
    </source>
</evidence>
<keyword evidence="11 17" id="KW-0560">Oxidoreductase</keyword>
<evidence type="ECO:0000256" key="6">
    <source>
        <dbReference type="ARBA" id="ARBA00012109"/>
    </source>
</evidence>
<dbReference type="CDD" id="cd11056">
    <property type="entry name" value="CYP6-like"/>
    <property type="match status" value="1"/>
</dbReference>
<dbReference type="InterPro" id="IPR002401">
    <property type="entry name" value="Cyt_P450_E_grp-I"/>
</dbReference>
<evidence type="ECO:0000313" key="19">
    <source>
        <dbReference type="Proteomes" id="UP001549921"/>
    </source>
</evidence>
<keyword evidence="9" id="KW-0256">Endoplasmic reticulum</keyword>
<evidence type="ECO:0000256" key="17">
    <source>
        <dbReference type="RuleBase" id="RU000461"/>
    </source>
</evidence>
<sequence length="523" mass="60454">MFWNIISVLVALTGLAYYFLHRRYSYWKNQNVPYSKPMPIVGNYGGLIFLQKHIAHIVVDICKEFPNEPYIGAFFGTDPTLIVQDPQVIKQITTKDFYYYNGREISDYTEKEVIGRNVLSAHGDNWKVVRQNLTPIFSSAKMKMMFDLVNKCALQFEKLLDHETKMSDIVEARLIMARYTMACITSCAFGVDGKTMEDGFLQNPFKGLGDLAFNQTKFEAFKLIIRTVWPGIFYGFGQKIVPIKFNQFFHELITSVFKARGYKPSDRNDFIDFILSFQENKHVTGDSISNLITGEKNKASVPVNDEFLVAQCFIFFLAGFETSATTLSYTVYEFAKNPDVMRRAQKEVDEYLLKRENKLQYDSVNELPFLDACVDETLRMYPVTPVLTREVRADTVLPSGVKLHKGVRIHIPLQRLHYHPKYFPEPEVYRPERFLGEEKKNIVPNTYMPFGDGPRLCLGQRFAKMQILSGLVTVLKKFDFELAPGTPTKPRYVPYTQFPIPSHPLNVKFTPREGWQSRIYNKN</sequence>
<evidence type="ECO:0000256" key="12">
    <source>
        <dbReference type="ARBA" id="ARBA00023004"/>
    </source>
</evidence>
<dbReference type="InterPro" id="IPR050476">
    <property type="entry name" value="Insect_CytP450_Detox"/>
</dbReference>
<keyword evidence="10" id="KW-0492">Microsome</keyword>
<gene>
    <name evidence="18" type="ORF">ABMA28_000993</name>
</gene>
<keyword evidence="14" id="KW-0472">Membrane</keyword>
<feature type="binding site" description="axial binding residue" evidence="16">
    <location>
        <position position="457"/>
    </location>
    <ligand>
        <name>heme</name>
        <dbReference type="ChEBI" id="CHEBI:30413"/>
    </ligand>
    <ligandPart>
        <name>Fe</name>
        <dbReference type="ChEBI" id="CHEBI:18248"/>
    </ligandPart>
</feature>
<dbReference type="SUPFAM" id="SSF48264">
    <property type="entry name" value="Cytochrome P450"/>
    <property type="match status" value="1"/>
</dbReference>
<keyword evidence="7 16" id="KW-0349">Heme</keyword>
<comment type="function">
    <text evidence="2">May be involved in the metabolism of insect hormones and in the breakdown of synthetic insecticides.</text>
</comment>
<dbReference type="Gene3D" id="1.10.630.10">
    <property type="entry name" value="Cytochrome P450"/>
    <property type="match status" value="1"/>
</dbReference>
<keyword evidence="13 17" id="KW-0503">Monooxygenase</keyword>
<keyword evidence="12 16" id="KW-0408">Iron</keyword>
<comment type="catalytic activity">
    <reaction evidence="15">
        <text>an organic molecule + reduced [NADPH--hemoprotein reductase] + O2 = an alcohol + oxidized [NADPH--hemoprotein reductase] + H2O + H(+)</text>
        <dbReference type="Rhea" id="RHEA:17149"/>
        <dbReference type="Rhea" id="RHEA-COMP:11964"/>
        <dbReference type="Rhea" id="RHEA-COMP:11965"/>
        <dbReference type="ChEBI" id="CHEBI:15377"/>
        <dbReference type="ChEBI" id="CHEBI:15378"/>
        <dbReference type="ChEBI" id="CHEBI:15379"/>
        <dbReference type="ChEBI" id="CHEBI:30879"/>
        <dbReference type="ChEBI" id="CHEBI:57618"/>
        <dbReference type="ChEBI" id="CHEBI:58210"/>
        <dbReference type="ChEBI" id="CHEBI:142491"/>
        <dbReference type="EC" id="1.14.14.1"/>
    </reaction>
</comment>
<dbReference type="InterPro" id="IPR017972">
    <property type="entry name" value="Cyt_P450_CS"/>
</dbReference>
<evidence type="ECO:0000256" key="9">
    <source>
        <dbReference type="ARBA" id="ARBA00022824"/>
    </source>
</evidence>
<dbReference type="InterPro" id="IPR001128">
    <property type="entry name" value="Cyt_P450"/>
</dbReference>
<comment type="similarity">
    <text evidence="5 17">Belongs to the cytochrome P450 family.</text>
</comment>
<evidence type="ECO:0000256" key="5">
    <source>
        <dbReference type="ARBA" id="ARBA00010617"/>
    </source>
</evidence>
<proteinExistence type="inferred from homology"/>
<evidence type="ECO:0000256" key="10">
    <source>
        <dbReference type="ARBA" id="ARBA00022848"/>
    </source>
</evidence>
<dbReference type="GO" id="GO:0005789">
    <property type="term" value="C:endoplasmic reticulum membrane"/>
    <property type="evidence" value="ECO:0007669"/>
    <property type="project" value="UniProtKB-SubCell"/>
</dbReference>
<dbReference type="GO" id="GO:0046872">
    <property type="term" value="F:metal ion binding"/>
    <property type="evidence" value="ECO:0007669"/>
    <property type="project" value="UniProtKB-KW"/>
</dbReference>
<comment type="cofactor">
    <cofactor evidence="1 16">
        <name>heme</name>
        <dbReference type="ChEBI" id="CHEBI:30413"/>
    </cofactor>
</comment>
<keyword evidence="8 16" id="KW-0479">Metal-binding</keyword>
<organism evidence="18 19">
    <name type="scientific">Loxostege sticticalis</name>
    <name type="common">Beet webworm moth</name>
    <dbReference type="NCBI Taxonomy" id="481309"/>
    <lineage>
        <taxon>Eukaryota</taxon>
        <taxon>Metazoa</taxon>
        <taxon>Ecdysozoa</taxon>
        <taxon>Arthropoda</taxon>
        <taxon>Hexapoda</taxon>
        <taxon>Insecta</taxon>
        <taxon>Pterygota</taxon>
        <taxon>Neoptera</taxon>
        <taxon>Endopterygota</taxon>
        <taxon>Lepidoptera</taxon>
        <taxon>Glossata</taxon>
        <taxon>Ditrysia</taxon>
        <taxon>Pyraloidea</taxon>
        <taxon>Crambidae</taxon>
        <taxon>Pyraustinae</taxon>
        <taxon>Loxostege</taxon>
    </lineage>
</organism>
<evidence type="ECO:0000256" key="3">
    <source>
        <dbReference type="ARBA" id="ARBA00004174"/>
    </source>
</evidence>
<dbReference type="PANTHER" id="PTHR24292">
    <property type="entry name" value="CYTOCHROME P450"/>
    <property type="match status" value="1"/>
</dbReference>
<evidence type="ECO:0000256" key="2">
    <source>
        <dbReference type="ARBA" id="ARBA00003690"/>
    </source>
</evidence>
<comment type="caution">
    <text evidence="18">The sequence shown here is derived from an EMBL/GenBank/DDBJ whole genome shotgun (WGS) entry which is preliminary data.</text>
</comment>
<evidence type="ECO:0000313" key="18">
    <source>
        <dbReference type="EMBL" id="KAL0832833.1"/>
    </source>
</evidence>
<dbReference type="Proteomes" id="UP001549921">
    <property type="component" value="Unassembled WGS sequence"/>
</dbReference>
<evidence type="ECO:0000256" key="1">
    <source>
        <dbReference type="ARBA" id="ARBA00001971"/>
    </source>
</evidence>
<dbReference type="PRINTS" id="PR00463">
    <property type="entry name" value="EP450I"/>
</dbReference>
<dbReference type="GO" id="GO:0016712">
    <property type="term" value="F:oxidoreductase activity, acting on paired donors, with incorporation or reduction of molecular oxygen, reduced flavin or flavoprotein as one donor, and incorporation of one atom of oxygen"/>
    <property type="evidence" value="ECO:0007669"/>
    <property type="project" value="UniProtKB-EC"/>
</dbReference>
<evidence type="ECO:0000256" key="14">
    <source>
        <dbReference type="ARBA" id="ARBA00023136"/>
    </source>
</evidence>
<evidence type="ECO:0000256" key="13">
    <source>
        <dbReference type="ARBA" id="ARBA00023033"/>
    </source>
</evidence>
<accession>A0ABD0T485</accession>
<dbReference type="AlphaFoldDB" id="A0ABD0T485"/>
<evidence type="ECO:0000256" key="11">
    <source>
        <dbReference type="ARBA" id="ARBA00023002"/>
    </source>
</evidence>
<protein>
    <recommendedName>
        <fullName evidence="6">unspecific monooxygenase</fullName>
        <ecNumber evidence="6">1.14.14.1</ecNumber>
    </recommendedName>
</protein>
<comment type="subcellular location">
    <subcellularLocation>
        <location evidence="4">Endoplasmic reticulum membrane</location>
        <topology evidence="4">Peripheral membrane protein</topology>
    </subcellularLocation>
    <subcellularLocation>
        <location evidence="3">Microsome membrane</location>
        <topology evidence="3">Peripheral membrane protein</topology>
    </subcellularLocation>
</comment>
<evidence type="ECO:0000256" key="15">
    <source>
        <dbReference type="ARBA" id="ARBA00047827"/>
    </source>
</evidence>
<dbReference type="EMBL" id="JBEDNZ010000010">
    <property type="protein sequence ID" value="KAL0832833.1"/>
    <property type="molecule type" value="Genomic_DNA"/>
</dbReference>
<dbReference type="PANTHER" id="PTHR24292:SF84">
    <property type="entry name" value="CYTOCHROME P450 28A5-RELATED"/>
    <property type="match status" value="1"/>
</dbReference>
<name>A0ABD0T485_LOXSC</name>
<dbReference type="PRINTS" id="PR00385">
    <property type="entry name" value="P450"/>
</dbReference>